<dbReference type="InterPro" id="IPR011032">
    <property type="entry name" value="GroES-like_sf"/>
</dbReference>
<evidence type="ECO:0000259" key="1">
    <source>
        <dbReference type="SMART" id="SM00829"/>
    </source>
</evidence>
<dbReference type="OrthoDB" id="9785812at2"/>
<dbReference type="eggNOG" id="COG0604">
    <property type="taxonomic scope" value="Bacteria"/>
</dbReference>
<evidence type="ECO:0000313" key="2">
    <source>
        <dbReference type="EMBL" id="ABC27234.1"/>
    </source>
</evidence>
<name>Q2SQ40_HAHCH</name>
<dbReference type="Pfam" id="PF08240">
    <property type="entry name" value="ADH_N"/>
    <property type="match status" value="1"/>
</dbReference>
<dbReference type="InterPro" id="IPR036291">
    <property type="entry name" value="NAD(P)-bd_dom_sf"/>
</dbReference>
<dbReference type="SUPFAM" id="SSF51735">
    <property type="entry name" value="NAD(P)-binding Rossmann-fold domains"/>
    <property type="match status" value="1"/>
</dbReference>
<feature type="domain" description="Enoyl reductase (ER)" evidence="1">
    <location>
        <begin position="10"/>
        <end position="311"/>
    </location>
</feature>
<reference evidence="2 3" key="1">
    <citation type="journal article" date="2005" name="Nucleic Acids Res.">
        <title>Genomic blueprint of Hahella chejuensis, a marine microbe producing an algicidal agent.</title>
        <authorList>
            <person name="Jeong H."/>
            <person name="Yim J.H."/>
            <person name="Lee C."/>
            <person name="Choi S.-H."/>
            <person name="Park Y.K."/>
            <person name="Yoon S.H."/>
            <person name="Hur C.-G."/>
            <person name="Kang H.-Y."/>
            <person name="Kim D."/>
            <person name="Lee H.H."/>
            <person name="Park K.H."/>
            <person name="Park S.-H."/>
            <person name="Park H.-S."/>
            <person name="Lee H.K."/>
            <person name="Oh T.K."/>
            <person name="Kim J.F."/>
        </authorList>
    </citation>
    <scope>NUCLEOTIDE SEQUENCE [LARGE SCALE GENOMIC DNA]</scope>
    <source>
        <strain evidence="2 3">KCTC 2396</strain>
    </source>
</reference>
<protein>
    <submittedName>
        <fullName evidence="2">NADPH:quinone reductase and related Zn-dependent oxidoreductase</fullName>
    </submittedName>
</protein>
<dbReference type="PANTHER" id="PTHR11695">
    <property type="entry name" value="ALCOHOL DEHYDROGENASE RELATED"/>
    <property type="match status" value="1"/>
</dbReference>
<gene>
    <name evidence="2" type="ordered locus">HCH_00322</name>
</gene>
<accession>Q2SQ40</accession>
<keyword evidence="3" id="KW-1185">Reference proteome</keyword>
<dbReference type="RefSeq" id="WP_011394311.1">
    <property type="nucleotide sequence ID" value="NC_007645.1"/>
</dbReference>
<dbReference type="GO" id="GO:0016491">
    <property type="term" value="F:oxidoreductase activity"/>
    <property type="evidence" value="ECO:0007669"/>
    <property type="project" value="InterPro"/>
</dbReference>
<dbReference type="Gene3D" id="3.90.180.10">
    <property type="entry name" value="Medium-chain alcohol dehydrogenases, catalytic domain"/>
    <property type="match status" value="1"/>
</dbReference>
<dbReference type="Pfam" id="PF13602">
    <property type="entry name" value="ADH_zinc_N_2"/>
    <property type="match status" value="1"/>
</dbReference>
<dbReference type="KEGG" id="hch:HCH_00322"/>
<dbReference type="InterPro" id="IPR020843">
    <property type="entry name" value="ER"/>
</dbReference>
<dbReference type="InterPro" id="IPR013154">
    <property type="entry name" value="ADH-like_N"/>
</dbReference>
<organism evidence="2 3">
    <name type="scientific">Hahella chejuensis (strain KCTC 2396)</name>
    <dbReference type="NCBI Taxonomy" id="349521"/>
    <lineage>
        <taxon>Bacteria</taxon>
        <taxon>Pseudomonadati</taxon>
        <taxon>Pseudomonadota</taxon>
        <taxon>Gammaproteobacteria</taxon>
        <taxon>Oceanospirillales</taxon>
        <taxon>Hahellaceae</taxon>
        <taxon>Hahella</taxon>
    </lineage>
</organism>
<dbReference type="HOGENOM" id="CLU_026673_3_3_6"/>
<sequence length="315" mass="33459">MKIVQISEFGDPSTLRLTEAKIPTPTPNQALIKVRACGVNPIDFKTRRGLGFVAEKVKTRMPWTPGYDIAGEIVEVNGAGLSFGPGDRVCGLVNFPLPAGGYSEYIALPTDNLVKIPAELSYVQAAALPLAGLTAWQGLFEVGALCAGQKVVILAAAGGVGHLAAQLAKSKSAYVWGTASKSHHDFLSSMGITPVDYHNPHELEKLRNMDFIFDAVGGETGLAALDFLSPKGALVTLPTISAPYICDAAKVQGKQASGYTVHPDPRRLQTLLTSAAKEKLHVEVQATFPLEQAAEAHRLLEGGHVRGKVVLTMND</sequence>
<dbReference type="InterPro" id="IPR050700">
    <property type="entry name" value="YIM1/Zinc_Alcohol_DH_Fams"/>
</dbReference>
<dbReference type="EMBL" id="CP000155">
    <property type="protein sequence ID" value="ABC27234.1"/>
    <property type="molecule type" value="Genomic_DNA"/>
</dbReference>
<proteinExistence type="predicted"/>
<dbReference type="STRING" id="349521.HCH_00322"/>
<dbReference type="SUPFAM" id="SSF50129">
    <property type="entry name" value="GroES-like"/>
    <property type="match status" value="1"/>
</dbReference>
<dbReference type="PANTHER" id="PTHR11695:SF294">
    <property type="entry name" value="RETICULON-4-INTERACTING PROTEIN 1, MITOCHONDRIAL"/>
    <property type="match status" value="1"/>
</dbReference>
<dbReference type="SMART" id="SM00829">
    <property type="entry name" value="PKS_ER"/>
    <property type="match status" value="1"/>
</dbReference>
<dbReference type="AlphaFoldDB" id="Q2SQ40"/>
<dbReference type="Gene3D" id="3.40.50.720">
    <property type="entry name" value="NAD(P)-binding Rossmann-like Domain"/>
    <property type="match status" value="1"/>
</dbReference>
<dbReference type="CDD" id="cd05289">
    <property type="entry name" value="MDR_like_2"/>
    <property type="match status" value="1"/>
</dbReference>
<dbReference type="Proteomes" id="UP000000238">
    <property type="component" value="Chromosome"/>
</dbReference>
<evidence type="ECO:0000313" key="3">
    <source>
        <dbReference type="Proteomes" id="UP000000238"/>
    </source>
</evidence>